<evidence type="ECO:0000256" key="3">
    <source>
        <dbReference type="SAM" id="SignalP"/>
    </source>
</evidence>
<comment type="caution">
    <text evidence="4">The sequence shown here is derived from an EMBL/GenBank/DDBJ whole genome shotgun (WGS) entry which is preliminary data.</text>
</comment>
<dbReference type="EMBL" id="JBEYRS010000001">
    <property type="protein sequence ID" value="MEW2361056.1"/>
    <property type="molecule type" value="Genomic_DNA"/>
</dbReference>
<keyword evidence="2" id="KW-1133">Transmembrane helix</keyword>
<organism evidence="4 5">
    <name type="scientific">Streptomyces huasconensis</name>
    <dbReference type="NCBI Taxonomy" id="1854574"/>
    <lineage>
        <taxon>Bacteria</taxon>
        <taxon>Bacillati</taxon>
        <taxon>Actinomycetota</taxon>
        <taxon>Actinomycetes</taxon>
        <taxon>Kitasatosporales</taxon>
        <taxon>Streptomycetaceae</taxon>
        <taxon>Streptomyces</taxon>
    </lineage>
</organism>
<dbReference type="Proteomes" id="UP001553843">
    <property type="component" value="Unassembled WGS sequence"/>
</dbReference>
<evidence type="ECO:0000313" key="4">
    <source>
        <dbReference type="EMBL" id="MEW2361056.1"/>
    </source>
</evidence>
<name>A0ABV3LQ14_9ACTN</name>
<protein>
    <submittedName>
        <fullName evidence="4">LAETG motif-containing sortase-dependent surface protein</fullName>
    </submittedName>
</protein>
<feature type="region of interest" description="Disordered" evidence="1">
    <location>
        <begin position="274"/>
        <end position="328"/>
    </location>
</feature>
<feature type="region of interest" description="Disordered" evidence="1">
    <location>
        <begin position="29"/>
        <end position="133"/>
    </location>
</feature>
<gene>
    <name evidence="4" type="ORF">AB0887_03630</name>
</gene>
<dbReference type="NCBIfam" id="TIGR01167">
    <property type="entry name" value="LPXTG_anchor"/>
    <property type="match status" value="1"/>
</dbReference>
<keyword evidence="3" id="KW-0732">Signal</keyword>
<feature type="compositionally biased region" description="Low complexity" evidence="1">
    <location>
        <begin position="293"/>
        <end position="315"/>
    </location>
</feature>
<keyword evidence="5" id="KW-1185">Reference proteome</keyword>
<dbReference type="RefSeq" id="WP_359776355.1">
    <property type="nucleotide sequence ID" value="NZ_JBEYRR010000003.1"/>
</dbReference>
<evidence type="ECO:0000313" key="5">
    <source>
        <dbReference type="Proteomes" id="UP001553843"/>
    </source>
</evidence>
<feature type="chain" id="PRO_5046475576" evidence="3">
    <location>
        <begin position="30"/>
        <end position="362"/>
    </location>
</feature>
<evidence type="ECO:0000256" key="2">
    <source>
        <dbReference type="SAM" id="Phobius"/>
    </source>
</evidence>
<dbReference type="NCBIfam" id="NF041528">
    <property type="entry name" value="strep_LAETG"/>
    <property type="match status" value="1"/>
</dbReference>
<sequence>MKLRRAMAAAAATAVVAPLALLSAPAAFAAEGSVSSTAASSGQDKAPAPTSTTTDGPKQTPDPAQDTTQGPTHKPTKKTPLPKPQLPTEKPTKPTKPSKTGEPGEPGEPGGTAEDEDEKKPGKCKVKGGGVDPDSVLEIEFSGLPEKIVAGSGWHPFELSATNPTDEPLGEVEWSVFLKNKSKTADKQSWLRKYATLQYLDPETDTWKSAKSEKGSVAHGIIDLGAEETADVELRLNVNVKAPAGKGYAFGLGDYVDSELDCTRESGSYEPLTISKAADQSEHPGTPKPKPTLTPTAQPSATPSATSTPAPQGTADGPVDGSLAETGSSSALPAIGLVGGAAVVVGAGAVFVVRRRKSDTAA</sequence>
<evidence type="ECO:0000256" key="1">
    <source>
        <dbReference type="SAM" id="MobiDB-lite"/>
    </source>
</evidence>
<proteinExistence type="predicted"/>
<feature type="transmembrane region" description="Helical" evidence="2">
    <location>
        <begin position="331"/>
        <end position="353"/>
    </location>
</feature>
<reference evidence="4 5" key="1">
    <citation type="submission" date="2024-06" db="EMBL/GenBank/DDBJ databases">
        <title>The Natural Products Discovery Center: Release of the First 8490 Sequenced Strains for Exploring Actinobacteria Biosynthetic Diversity.</title>
        <authorList>
            <person name="Kalkreuter E."/>
            <person name="Kautsar S.A."/>
            <person name="Yang D."/>
            <person name="Bader C.D."/>
            <person name="Teijaro C.N."/>
            <person name="Fluegel L."/>
            <person name="Davis C.M."/>
            <person name="Simpson J.R."/>
            <person name="Lauterbach L."/>
            <person name="Steele A.D."/>
            <person name="Gui C."/>
            <person name="Meng S."/>
            <person name="Li G."/>
            <person name="Viehrig K."/>
            <person name="Ye F."/>
            <person name="Su P."/>
            <person name="Kiefer A.F."/>
            <person name="Nichols A."/>
            <person name="Cepeda A.J."/>
            <person name="Yan W."/>
            <person name="Fan B."/>
            <person name="Jiang Y."/>
            <person name="Adhikari A."/>
            <person name="Zheng C.-J."/>
            <person name="Schuster L."/>
            <person name="Cowan T.M."/>
            <person name="Smanski M.J."/>
            <person name="Chevrette M.G."/>
            <person name="De Carvalho L.P.S."/>
            <person name="Shen B."/>
        </authorList>
    </citation>
    <scope>NUCLEOTIDE SEQUENCE [LARGE SCALE GENOMIC DNA]</scope>
    <source>
        <strain evidence="4 5">NPDC047833</strain>
    </source>
</reference>
<keyword evidence="2" id="KW-0812">Transmembrane</keyword>
<feature type="compositionally biased region" description="Polar residues" evidence="1">
    <location>
        <begin position="33"/>
        <end position="57"/>
    </location>
</feature>
<feature type="signal peptide" evidence="3">
    <location>
        <begin position="1"/>
        <end position="29"/>
    </location>
</feature>
<accession>A0ABV3LQ14</accession>
<keyword evidence="2" id="KW-0472">Membrane</keyword>